<accession>A0A7S1ADF5</accession>
<feature type="transmembrane region" description="Helical" evidence="1">
    <location>
        <begin position="439"/>
        <end position="464"/>
    </location>
</feature>
<proteinExistence type="predicted"/>
<gene>
    <name evidence="4" type="ORF">NSCI0253_LOCUS24987</name>
</gene>
<dbReference type="SUPFAM" id="SSF52091">
    <property type="entry name" value="SpoIIaa-like"/>
    <property type="match status" value="1"/>
</dbReference>
<keyword evidence="1" id="KW-0472">Membrane</keyword>
<evidence type="ECO:0000259" key="2">
    <source>
        <dbReference type="PROSITE" id="PS50042"/>
    </source>
</evidence>
<sequence>MGAAALCPRPPLAVSSEPLLGRGHESNCTSTALGVAYSVMGGALAGLLMFFRALSFAAAYAQALPDPHAAFGLMFKSFLLGTVLSQVLYGWHHRVGWTVAGPSSTAVPLNVRLISLAAVGVTSPDEAALCGLIVIAMVSACSATFFLFVQRVAGKKLDAILKACLPQPALFGLFACIGWALVATGVNLARGPGSIFECAPEVTCALLSGAGARIIMRSKRFKKIPATLPAILFLQLVLFWVIVGVVRRAGVEPNLQGRWLFQAAEQYPISTYARTWCRVFVPSEWFSGQLSSVLRVSVWIKVLNTIPMIMLDLISIIIPIERAAMRSLSMQSELRLAATSCLLAASVGSGPSYVVLSPSRVCLESGGAFGGSRSLGYVTSFTAMLAPLLALTPVGSVLVSVCPKFLIAGMLVNLGLGYFMEGVWDSRELFMDHAPLEYLVVAIIFAVYFGMGFMQAMTVGLMMLTLMFVFRYGGGDVVEFACSGASVQMQSQLYRSPEEREALQHRLHRLFMVRTNCSQLFFGSIGALLSAAAPVLNDEVGLDGATRFLILDINTVQHIDVSALVTLKSHSTKRLVIVIVGQPKLVKSLRESSTLGTLRFFDSVDLAIEFCEEQLLLELGGFGLAGQVKQPRVCADERHRRRLVDTQLAAPLSSAQAISLLSASLVGASPELLLTLLHDRFSERVRLTRGAVVHQEGTACKGMLICLHGHLALYSGEVWLAHIHSEIGLDPLVKQRWGPEEPGSTLHNHRVKTLKPGDVLGEAALLSLRPTVNSGTLVADSESEVLLIRRETMLVLEKNQLSNALELHRSLTRRIIACHPELSGVRLNLELPSWEIAAREHRELERLHMVP</sequence>
<dbReference type="InterPro" id="IPR000595">
    <property type="entry name" value="cNMP-bd_dom"/>
</dbReference>
<dbReference type="EMBL" id="HBFQ01035401">
    <property type="protein sequence ID" value="CAD8850637.1"/>
    <property type="molecule type" value="Transcribed_RNA"/>
</dbReference>
<dbReference type="Gene3D" id="2.60.120.10">
    <property type="entry name" value="Jelly Rolls"/>
    <property type="match status" value="1"/>
</dbReference>
<feature type="transmembrane region" description="Helical" evidence="1">
    <location>
        <begin position="169"/>
        <end position="188"/>
    </location>
</feature>
<dbReference type="InterPro" id="IPR052706">
    <property type="entry name" value="Membrane-Transporter-like"/>
</dbReference>
<dbReference type="InterPro" id="IPR002645">
    <property type="entry name" value="STAS_dom"/>
</dbReference>
<feature type="transmembrane region" description="Helical" evidence="1">
    <location>
        <begin position="126"/>
        <end position="149"/>
    </location>
</feature>
<dbReference type="PROSITE" id="PS50801">
    <property type="entry name" value="STAS"/>
    <property type="match status" value="1"/>
</dbReference>
<organism evidence="4">
    <name type="scientific">Noctiluca scintillans</name>
    <name type="common">Sea sparkle</name>
    <name type="synonym">Red tide dinoflagellate</name>
    <dbReference type="NCBI Taxonomy" id="2966"/>
    <lineage>
        <taxon>Eukaryota</taxon>
        <taxon>Sar</taxon>
        <taxon>Alveolata</taxon>
        <taxon>Dinophyceae</taxon>
        <taxon>Noctilucales</taxon>
        <taxon>Noctilucaceae</taxon>
        <taxon>Noctiluca</taxon>
    </lineage>
</organism>
<protein>
    <recommendedName>
        <fullName evidence="5">STAS domain-containing protein</fullName>
    </recommendedName>
</protein>
<feature type="transmembrane region" description="Helical" evidence="1">
    <location>
        <begin position="228"/>
        <end position="246"/>
    </location>
</feature>
<evidence type="ECO:0000256" key="1">
    <source>
        <dbReference type="SAM" id="Phobius"/>
    </source>
</evidence>
<dbReference type="CDD" id="cd00038">
    <property type="entry name" value="CAP_ED"/>
    <property type="match status" value="1"/>
</dbReference>
<feature type="transmembrane region" description="Helical" evidence="1">
    <location>
        <begin position="374"/>
        <end position="391"/>
    </location>
</feature>
<feature type="transmembrane region" description="Helical" evidence="1">
    <location>
        <begin position="398"/>
        <end position="419"/>
    </location>
</feature>
<dbReference type="PANTHER" id="PTHR43310:SF4">
    <property type="entry name" value="AFR304WP"/>
    <property type="match status" value="1"/>
</dbReference>
<feature type="transmembrane region" description="Helical" evidence="1">
    <location>
        <begin position="298"/>
        <end position="320"/>
    </location>
</feature>
<evidence type="ECO:0000259" key="3">
    <source>
        <dbReference type="PROSITE" id="PS50801"/>
    </source>
</evidence>
<feature type="transmembrane region" description="Helical" evidence="1">
    <location>
        <begin position="332"/>
        <end position="354"/>
    </location>
</feature>
<dbReference type="SUPFAM" id="SSF51206">
    <property type="entry name" value="cAMP-binding domain-like"/>
    <property type="match status" value="1"/>
</dbReference>
<dbReference type="PROSITE" id="PS50042">
    <property type="entry name" value="CNMP_BINDING_3"/>
    <property type="match status" value="1"/>
</dbReference>
<dbReference type="InterPro" id="IPR014710">
    <property type="entry name" value="RmlC-like_jellyroll"/>
</dbReference>
<evidence type="ECO:0008006" key="5">
    <source>
        <dbReference type="Google" id="ProtNLM"/>
    </source>
</evidence>
<feature type="domain" description="Cyclic nucleotide-binding" evidence="2">
    <location>
        <begin position="751"/>
        <end position="793"/>
    </location>
</feature>
<dbReference type="PANTHER" id="PTHR43310">
    <property type="entry name" value="SULFATE TRANSPORTER YBAR-RELATED"/>
    <property type="match status" value="1"/>
</dbReference>
<keyword evidence="1" id="KW-1133">Transmembrane helix</keyword>
<feature type="transmembrane region" description="Helical" evidence="1">
    <location>
        <begin position="35"/>
        <end position="61"/>
    </location>
</feature>
<keyword evidence="1" id="KW-0812">Transmembrane</keyword>
<feature type="transmembrane region" description="Helical" evidence="1">
    <location>
        <begin position="73"/>
        <end position="92"/>
    </location>
</feature>
<evidence type="ECO:0000313" key="4">
    <source>
        <dbReference type="EMBL" id="CAD8850637.1"/>
    </source>
</evidence>
<feature type="domain" description="STAS" evidence="3">
    <location>
        <begin position="518"/>
        <end position="611"/>
    </location>
</feature>
<reference evidence="4" key="1">
    <citation type="submission" date="2021-01" db="EMBL/GenBank/DDBJ databases">
        <authorList>
            <person name="Corre E."/>
            <person name="Pelletier E."/>
            <person name="Niang G."/>
            <person name="Scheremetjew M."/>
            <person name="Finn R."/>
            <person name="Kale V."/>
            <person name="Holt S."/>
            <person name="Cochrane G."/>
            <person name="Meng A."/>
            <person name="Brown T."/>
            <person name="Cohen L."/>
        </authorList>
    </citation>
    <scope>NUCLEOTIDE SEQUENCE</scope>
</reference>
<dbReference type="AlphaFoldDB" id="A0A7S1ADF5"/>
<dbReference type="InterPro" id="IPR036513">
    <property type="entry name" value="STAS_dom_sf"/>
</dbReference>
<name>A0A7S1ADF5_NOCSC</name>
<dbReference type="Gene3D" id="3.30.750.24">
    <property type="entry name" value="STAS domain"/>
    <property type="match status" value="1"/>
</dbReference>
<dbReference type="InterPro" id="IPR018490">
    <property type="entry name" value="cNMP-bd_dom_sf"/>
</dbReference>